<proteinExistence type="predicted"/>
<dbReference type="InterPro" id="IPR050637">
    <property type="entry name" value="NLRP_innate_immun_reg"/>
</dbReference>
<keyword evidence="6" id="KW-1185">Reference proteome</keyword>
<keyword evidence="2" id="KW-0963">Cytoplasm</keyword>
<dbReference type="Gene3D" id="3.40.50.300">
    <property type="entry name" value="P-loop containing nucleotide triphosphate hydrolases"/>
    <property type="match status" value="1"/>
</dbReference>
<comment type="subcellular location">
    <subcellularLocation>
        <location evidence="1">Cytoplasm</location>
    </subcellularLocation>
</comment>
<evidence type="ECO:0000256" key="2">
    <source>
        <dbReference type="ARBA" id="ARBA00022490"/>
    </source>
</evidence>
<dbReference type="InterPro" id="IPR027417">
    <property type="entry name" value="P-loop_NTPase"/>
</dbReference>
<dbReference type="InterPro" id="IPR029495">
    <property type="entry name" value="NACHT-assoc"/>
</dbReference>
<dbReference type="Pfam" id="PF14484">
    <property type="entry name" value="FISNA"/>
    <property type="match status" value="1"/>
</dbReference>
<protein>
    <recommendedName>
        <fullName evidence="4">FISNA domain-containing protein</fullName>
    </recommendedName>
</protein>
<dbReference type="SMART" id="SM01288">
    <property type="entry name" value="FISNA"/>
    <property type="match status" value="1"/>
</dbReference>
<gene>
    <name evidence="5" type="ORF">QQF64_015425</name>
</gene>
<dbReference type="PANTHER" id="PTHR45690:SF19">
    <property type="entry name" value="NACHT, LRR AND PYD DOMAINS-CONTAINING PROTEIN 3"/>
    <property type="match status" value="1"/>
</dbReference>
<evidence type="ECO:0000256" key="3">
    <source>
        <dbReference type="ARBA" id="ARBA00022737"/>
    </source>
</evidence>
<dbReference type="EMBL" id="JAYMGO010000002">
    <property type="protein sequence ID" value="KAL1280825.1"/>
    <property type="molecule type" value="Genomic_DNA"/>
</dbReference>
<evidence type="ECO:0000313" key="5">
    <source>
        <dbReference type="EMBL" id="KAL1280825.1"/>
    </source>
</evidence>
<name>A0ABR3NWD4_9TELE</name>
<comment type="caution">
    <text evidence="5">The sequence shown here is derived from an EMBL/GenBank/DDBJ whole genome shotgun (WGS) entry which is preliminary data.</text>
</comment>
<dbReference type="Proteomes" id="UP001558613">
    <property type="component" value="Unassembled WGS sequence"/>
</dbReference>
<sequence length="183" mass="20425">MAFFRKFHTNQNISKPHAGIKVNTAARSGSNVTEPIFTNNTIAGNVHIIHNAPGFTGHQASVEKTQTSAVRSVILKYKKLICSEYQYVTEYNSLPGEQVLLSDRFTQPLILQRHRDQKEREEEICSSGESFQQVLNSRSSLKSVHLNTLFNIDHHGISPSAVILQGNSGNGKSFTVQKIMMDI</sequence>
<keyword evidence="3" id="KW-0677">Repeat</keyword>
<evidence type="ECO:0000256" key="1">
    <source>
        <dbReference type="ARBA" id="ARBA00004496"/>
    </source>
</evidence>
<accession>A0ABR3NWD4</accession>
<evidence type="ECO:0000259" key="4">
    <source>
        <dbReference type="SMART" id="SM01288"/>
    </source>
</evidence>
<feature type="domain" description="FISNA" evidence="4">
    <location>
        <begin position="76"/>
        <end position="151"/>
    </location>
</feature>
<reference evidence="5 6" key="1">
    <citation type="submission" date="2023-09" db="EMBL/GenBank/DDBJ databases">
        <authorList>
            <person name="Wang M."/>
        </authorList>
    </citation>
    <scope>NUCLEOTIDE SEQUENCE [LARGE SCALE GENOMIC DNA]</scope>
    <source>
        <strain evidence="5">GT-2023</strain>
        <tissue evidence="5">Liver</tissue>
    </source>
</reference>
<dbReference type="PANTHER" id="PTHR45690">
    <property type="entry name" value="NACHT, LRR AND PYD DOMAINS-CONTAINING PROTEIN 12"/>
    <property type="match status" value="1"/>
</dbReference>
<evidence type="ECO:0000313" key="6">
    <source>
        <dbReference type="Proteomes" id="UP001558613"/>
    </source>
</evidence>
<organism evidence="5 6">
    <name type="scientific">Cirrhinus molitorella</name>
    <name type="common">mud carp</name>
    <dbReference type="NCBI Taxonomy" id="172907"/>
    <lineage>
        <taxon>Eukaryota</taxon>
        <taxon>Metazoa</taxon>
        <taxon>Chordata</taxon>
        <taxon>Craniata</taxon>
        <taxon>Vertebrata</taxon>
        <taxon>Euteleostomi</taxon>
        <taxon>Actinopterygii</taxon>
        <taxon>Neopterygii</taxon>
        <taxon>Teleostei</taxon>
        <taxon>Ostariophysi</taxon>
        <taxon>Cypriniformes</taxon>
        <taxon>Cyprinidae</taxon>
        <taxon>Labeoninae</taxon>
        <taxon>Labeonini</taxon>
        <taxon>Cirrhinus</taxon>
    </lineage>
</organism>